<accession>A0A378J5K6</accession>
<feature type="transmembrane region" description="Helical" evidence="1">
    <location>
        <begin position="12"/>
        <end position="38"/>
    </location>
</feature>
<keyword evidence="1" id="KW-0472">Membrane</keyword>
<evidence type="ECO:0000256" key="1">
    <source>
        <dbReference type="SAM" id="Phobius"/>
    </source>
</evidence>
<reference evidence="3 5" key="2">
    <citation type="submission" date="2018-06" db="EMBL/GenBank/DDBJ databases">
        <authorList>
            <consortium name="Pathogen Informatics"/>
            <person name="Doyle S."/>
        </authorList>
    </citation>
    <scope>NUCLEOTIDE SEQUENCE [LARGE SCALE GENOMIC DNA]</scope>
    <source>
        <strain evidence="3 5">NCTC12388</strain>
    </source>
</reference>
<protein>
    <submittedName>
        <fullName evidence="3">Uncharacterized protein</fullName>
    </submittedName>
</protein>
<gene>
    <name evidence="2" type="ORF">Lgra_2749</name>
    <name evidence="3" type="ORF">NCTC12388_00705</name>
</gene>
<evidence type="ECO:0000313" key="5">
    <source>
        <dbReference type="Proteomes" id="UP000254476"/>
    </source>
</evidence>
<dbReference type="Proteomes" id="UP000054691">
    <property type="component" value="Unassembled WGS sequence"/>
</dbReference>
<dbReference type="EMBL" id="UGOB01000001">
    <property type="protein sequence ID" value="STX42548.1"/>
    <property type="molecule type" value="Genomic_DNA"/>
</dbReference>
<keyword evidence="1" id="KW-0812">Transmembrane</keyword>
<proteinExistence type="predicted"/>
<dbReference type="OrthoDB" id="5653781at2"/>
<name>A0A378J5K6_9GAMM</name>
<keyword evidence="1" id="KW-1133">Transmembrane helix</keyword>
<dbReference type="Proteomes" id="UP000254476">
    <property type="component" value="Unassembled WGS sequence"/>
</dbReference>
<evidence type="ECO:0000313" key="4">
    <source>
        <dbReference type="Proteomes" id="UP000054691"/>
    </source>
</evidence>
<sequence>MKKNTLFNVFYSVRHIIALLCAILSFFIIKHVALLLYVKPYQPLDTLTFYKMLWHSSSLFFHIILIFNIFIKPLFVYFMVLFLFFYFKIKNTTKC</sequence>
<feature type="transmembrane region" description="Helical" evidence="1">
    <location>
        <begin position="58"/>
        <end position="87"/>
    </location>
</feature>
<reference evidence="2 4" key="1">
    <citation type="submission" date="2015-11" db="EMBL/GenBank/DDBJ databases">
        <title>Genomic analysis of 38 Legionella species identifies large and diverse effector repertoires.</title>
        <authorList>
            <person name="Burstein D."/>
            <person name="Amaro F."/>
            <person name="Zusman T."/>
            <person name="Lifshitz Z."/>
            <person name="Cohen O."/>
            <person name="Gilbert J.A."/>
            <person name="Pupko T."/>
            <person name="Shuman H.A."/>
            <person name="Segal G."/>
        </authorList>
    </citation>
    <scope>NUCLEOTIDE SEQUENCE [LARGE SCALE GENOMIC DNA]</scope>
    <source>
        <strain evidence="2 4">Lyon 8420412</strain>
    </source>
</reference>
<evidence type="ECO:0000313" key="2">
    <source>
        <dbReference type="EMBL" id="KTD05972.1"/>
    </source>
</evidence>
<keyword evidence="4" id="KW-1185">Reference proteome</keyword>
<dbReference type="AlphaFoldDB" id="A0A378J5K6"/>
<evidence type="ECO:0000313" key="3">
    <source>
        <dbReference type="EMBL" id="STX42548.1"/>
    </source>
</evidence>
<dbReference type="EMBL" id="LNYE01000029">
    <property type="protein sequence ID" value="KTD05972.1"/>
    <property type="molecule type" value="Genomic_DNA"/>
</dbReference>
<organism evidence="3 5">
    <name type="scientific">Legionella gratiana</name>
    <dbReference type="NCBI Taxonomy" id="45066"/>
    <lineage>
        <taxon>Bacteria</taxon>
        <taxon>Pseudomonadati</taxon>
        <taxon>Pseudomonadota</taxon>
        <taxon>Gammaproteobacteria</taxon>
        <taxon>Legionellales</taxon>
        <taxon>Legionellaceae</taxon>
        <taxon>Legionella</taxon>
    </lineage>
</organism>